<name>W7QQ33_9ALTE</name>
<proteinExistence type="predicted"/>
<dbReference type="Pfam" id="PF06804">
    <property type="entry name" value="Lipoprotein_18"/>
    <property type="match status" value="1"/>
</dbReference>
<dbReference type="InterPro" id="IPR010653">
    <property type="entry name" value="NlpB/DapX"/>
</dbReference>
<dbReference type="Gene3D" id="3.30.310.170">
    <property type="entry name" value="Outer membrane protein assembly factor BamC"/>
    <property type="match status" value="1"/>
</dbReference>
<dbReference type="InterPro" id="IPR042268">
    <property type="entry name" value="BamC_C"/>
</dbReference>
<gene>
    <name evidence="1" type="ORF">DS2_05845</name>
</gene>
<comment type="caution">
    <text evidence="1">The sequence shown here is derived from an EMBL/GenBank/DDBJ whole genome shotgun (WGS) entry which is preliminary data.</text>
</comment>
<keyword evidence="1" id="KW-0449">Lipoprotein</keyword>
<dbReference type="RefSeq" id="WP_035013738.1">
    <property type="nucleotide sequence ID" value="NZ_ARZY01000007.1"/>
</dbReference>
<dbReference type="AlphaFoldDB" id="W7QQ33"/>
<protein>
    <submittedName>
        <fullName evidence="1">Lipoprotein-34 NlpB</fullName>
    </submittedName>
</protein>
<keyword evidence="2" id="KW-1185">Reference proteome</keyword>
<dbReference type="OrthoDB" id="5598420at2"/>
<dbReference type="EMBL" id="ARZY01000007">
    <property type="protein sequence ID" value="EWH11067.1"/>
    <property type="molecule type" value="Genomic_DNA"/>
</dbReference>
<reference evidence="1 2" key="1">
    <citation type="journal article" date="2014" name="Genome Announc.">
        <title>Draft Genome Sequence of the Agar-Degrading Bacterium Catenovulum sp. Strain DS-2, Isolated from Intestines of Haliotis diversicolor.</title>
        <authorList>
            <person name="Shan D."/>
            <person name="Li X."/>
            <person name="Gu Z."/>
            <person name="Wei G."/>
            <person name="Gao Z."/>
            <person name="Shao Z."/>
        </authorList>
    </citation>
    <scope>NUCLEOTIDE SEQUENCE [LARGE SCALE GENOMIC DNA]</scope>
    <source>
        <strain evidence="1 2">DS-2</strain>
    </source>
</reference>
<dbReference type="STRING" id="1328313.DS2_05845"/>
<dbReference type="Proteomes" id="UP000019276">
    <property type="component" value="Unassembled WGS sequence"/>
</dbReference>
<dbReference type="PROSITE" id="PS51257">
    <property type="entry name" value="PROKAR_LIPOPROTEIN"/>
    <property type="match status" value="1"/>
</dbReference>
<evidence type="ECO:0000313" key="2">
    <source>
        <dbReference type="Proteomes" id="UP000019276"/>
    </source>
</evidence>
<dbReference type="eggNOG" id="COG3317">
    <property type="taxonomic scope" value="Bacteria"/>
</dbReference>
<dbReference type="Gene3D" id="3.30.530.50">
    <property type="match status" value="1"/>
</dbReference>
<accession>W7QQ33</accession>
<evidence type="ECO:0000313" key="1">
    <source>
        <dbReference type="EMBL" id="EWH11067.1"/>
    </source>
</evidence>
<organism evidence="1 2">
    <name type="scientific">Catenovulum agarivorans DS-2</name>
    <dbReference type="NCBI Taxonomy" id="1328313"/>
    <lineage>
        <taxon>Bacteria</taxon>
        <taxon>Pseudomonadati</taxon>
        <taxon>Pseudomonadota</taxon>
        <taxon>Gammaproteobacteria</taxon>
        <taxon>Alteromonadales</taxon>
        <taxon>Alteromonadaceae</taxon>
        <taxon>Catenovulum</taxon>
    </lineage>
</organism>
<sequence>MINKSCHWIVSSVIAISLAGCAGKPNKADGSFAYQSAKPNATLKIPADKVAPETSSQFEIDYQRKLNGETGKQVGIFPPRLITPIVTASHIDDADPRTTIWFEQSEQIDNLEEAIWNAVSGYLAKQGVGFSKDNRSDGVAESDWLVVEREQGWGLWKSEYPVEQQKYRFWVKMKPHGRSGSLTVELIDRQSLFDEQDEQIFLLDDISLATQTLNLISGHFEYRLRLDAENRRTQYVKGVEVTTGQAPNGDPAVVVKAGYEHAWIRTIEALDYFGLLMTDVNKIQGRVHAKVKSDNSGFWATLFGDDEGLLGLEKGDYVIELIKDGQQTYIVFNDLTLTSITQAQIDKLLPNLQQRLGEDLD</sequence>